<reference evidence="1 2" key="1">
    <citation type="submission" date="2017-05" db="EMBL/GenBank/DDBJ databases">
        <title>Functional genome analysis of Paenibacillus pasadenensis strain R16: insights on endophytic life style and antifungal activity.</title>
        <authorList>
            <person name="Passera A."/>
            <person name="Marcolungo L."/>
            <person name="Casati P."/>
            <person name="Brasca M."/>
            <person name="Quaglino F."/>
            <person name="Delledonne M."/>
        </authorList>
    </citation>
    <scope>NUCLEOTIDE SEQUENCE [LARGE SCALE GENOMIC DNA]</scope>
    <source>
        <strain evidence="1 2">R16</strain>
    </source>
</reference>
<dbReference type="EMBL" id="NFEZ01000004">
    <property type="protein sequence ID" value="PLT45304.1"/>
    <property type="molecule type" value="Genomic_DNA"/>
</dbReference>
<dbReference type="AlphaFoldDB" id="A0A2N5N4M5"/>
<keyword evidence="2" id="KW-1185">Reference proteome</keyword>
<accession>A0A2N5N4M5</accession>
<protein>
    <submittedName>
        <fullName evidence="1">Uncharacterized protein</fullName>
    </submittedName>
</protein>
<gene>
    <name evidence="1" type="ORF">B8V81_3735</name>
</gene>
<comment type="caution">
    <text evidence="1">The sequence shown here is derived from an EMBL/GenBank/DDBJ whole genome shotgun (WGS) entry which is preliminary data.</text>
</comment>
<organism evidence="1 2">
    <name type="scientific">Paenibacillus pasadenensis</name>
    <dbReference type="NCBI Taxonomy" id="217090"/>
    <lineage>
        <taxon>Bacteria</taxon>
        <taxon>Bacillati</taxon>
        <taxon>Bacillota</taxon>
        <taxon>Bacilli</taxon>
        <taxon>Bacillales</taxon>
        <taxon>Paenibacillaceae</taxon>
        <taxon>Paenibacillus</taxon>
    </lineage>
</organism>
<evidence type="ECO:0000313" key="2">
    <source>
        <dbReference type="Proteomes" id="UP000234789"/>
    </source>
</evidence>
<proteinExistence type="predicted"/>
<evidence type="ECO:0000313" key="1">
    <source>
        <dbReference type="EMBL" id="PLT45304.1"/>
    </source>
</evidence>
<dbReference type="Proteomes" id="UP000234789">
    <property type="component" value="Unassembled WGS sequence"/>
</dbReference>
<name>A0A2N5N4M5_9BACL</name>
<sequence length="65" mass="7412">MKRVVGMRMQLRLKRVVGIRVPLRLKRVAGTRAQRHAVELSLQPPDGPIHSIPPLLQPLNRTIVF</sequence>